<keyword evidence="2" id="KW-0812">Transmembrane</keyword>
<dbReference type="Proteomes" id="UP000799770">
    <property type="component" value="Unassembled WGS sequence"/>
</dbReference>
<evidence type="ECO:0000256" key="1">
    <source>
        <dbReference type="SAM" id="MobiDB-lite"/>
    </source>
</evidence>
<reference evidence="3" key="1">
    <citation type="journal article" date="2020" name="Stud. Mycol.">
        <title>101 Dothideomycetes genomes: a test case for predicting lifestyles and emergence of pathogens.</title>
        <authorList>
            <person name="Haridas S."/>
            <person name="Albert R."/>
            <person name="Binder M."/>
            <person name="Bloem J."/>
            <person name="Labutti K."/>
            <person name="Salamov A."/>
            <person name="Andreopoulos B."/>
            <person name="Baker S."/>
            <person name="Barry K."/>
            <person name="Bills G."/>
            <person name="Bluhm B."/>
            <person name="Cannon C."/>
            <person name="Castanera R."/>
            <person name="Culley D."/>
            <person name="Daum C."/>
            <person name="Ezra D."/>
            <person name="Gonzalez J."/>
            <person name="Henrissat B."/>
            <person name="Kuo A."/>
            <person name="Liang C."/>
            <person name="Lipzen A."/>
            <person name="Lutzoni F."/>
            <person name="Magnuson J."/>
            <person name="Mondo S."/>
            <person name="Nolan M."/>
            <person name="Ohm R."/>
            <person name="Pangilinan J."/>
            <person name="Park H.-J."/>
            <person name="Ramirez L."/>
            <person name="Alfaro M."/>
            <person name="Sun H."/>
            <person name="Tritt A."/>
            <person name="Yoshinaga Y."/>
            <person name="Zwiers L.-H."/>
            <person name="Turgeon B."/>
            <person name="Goodwin S."/>
            <person name="Spatafora J."/>
            <person name="Crous P."/>
            <person name="Grigoriev I."/>
        </authorList>
    </citation>
    <scope>NUCLEOTIDE SEQUENCE</scope>
    <source>
        <strain evidence="3">CBS 627.86</strain>
    </source>
</reference>
<dbReference type="OrthoDB" id="3790043at2759"/>
<protein>
    <submittedName>
        <fullName evidence="3">Uncharacterized protein</fullName>
    </submittedName>
</protein>
<keyword evidence="2" id="KW-0472">Membrane</keyword>
<proteinExistence type="predicted"/>
<name>A0A6A5ZVG4_9PLEO</name>
<feature type="transmembrane region" description="Helical" evidence="2">
    <location>
        <begin position="23"/>
        <end position="43"/>
    </location>
</feature>
<evidence type="ECO:0000313" key="4">
    <source>
        <dbReference type="Proteomes" id="UP000799770"/>
    </source>
</evidence>
<sequence length="152" mass="17239">MIGAYRPVFAEQRRKTTRPNKRVLLILLSIGLFAFFFHFLQYLSPTTDFLSSSIGSGLRKAFPKQSFCTEEIGSGICCELHVGAEPCLNECRNQFVDRETLTLTKEYEECSDMCLEVYDRTCRNGVETFGGTSDKEVKEEPEDTNNRARGAL</sequence>
<feature type="region of interest" description="Disordered" evidence="1">
    <location>
        <begin position="131"/>
        <end position="152"/>
    </location>
</feature>
<accession>A0A6A5ZVG4</accession>
<dbReference type="AlphaFoldDB" id="A0A6A5ZVG4"/>
<organism evidence="3 4">
    <name type="scientific">Lophiotrema nucula</name>
    <dbReference type="NCBI Taxonomy" id="690887"/>
    <lineage>
        <taxon>Eukaryota</taxon>
        <taxon>Fungi</taxon>
        <taxon>Dikarya</taxon>
        <taxon>Ascomycota</taxon>
        <taxon>Pezizomycotina</taxon>
        <taxon>Dothideomycetes</taxon>
        <taxon>Pleosporomycetidae</taxon>
        <taxon>Pleosporales</taxon>
        <taxon>Lophiotremataceae</taxon>
        <taxon>Lophiotrema</taxon>
    </lineage>
</organism>
<keyword evidence="4" id="KW-1185">Reference proteome</keyword>
<gene>
    <name evidence="3" type="ORF">BDV96DRAFT_639440</name>
</gene>
<evidence type="ECO:0000256" key="2">
    <source>
        <dbReference type="SAM" id="Phobius"/>
    </source>
</evidence>
<dbReference type="EMBL" id="ML977310">
    <property type="protein sequence ID" value="KAF2122883.1"/>
    <property type="molecule type" value="Genomic_DNA"/>
</dbReference>
<keyword evidence="2" id="KW-1133">Transmembrane helix</keyword>
<evidence type="ECO:0000313" key="3">
    <source>
        <dbReference type="EMBL" id="KAF2122883.1"/>
    </source>
</evidence>